<dbReference type="OrthoDB" id="9971254at2759"/>
<dbReference type="Pfam" id="PF18885">
    <property type="entry name" value="DUF5648"/>
    <property type="match status" value="1"/>
</dbReference>
<name>W4JRR3_HETIT</name>
<protein>
    <recommendedName>
        <fullName evidence="2">DUF5648 domain-containing protein</fullName>
    </recommendedName>
</protein>
<dbReference type="KEGG" id="hir:HETIRDRAFT_482307"/>
<feature type="signal peptide" evidence="1">
    <location>
        <begin position="1"/>
        <end position="19"/>
    </location>
</feature>
<dbReference type="InterPro" id="IPR043708">
    <property type="entry name" value="DUF5648"/>
</dbReference>
<accession>W4JRR3</accession>
<proteinExistence type="predicted"/>
<evidence type="ECO:0000256" key="1">
    <source>
        <dbReference type="SAM" id="SignalP"/>
    </source>
</evidence>
<feature type="domain" description="DUF5648" evidence="2">
    <location>
        <begin position="45"/>
        <end position="185"/>
    </location>
</feature>
<dbReference type="GeneID" id="20678023"/>
<dbReference type="eggNOG" id="ENOG502SFJ8">
    <property type="taxonomic scope" value="Eukaryota"/>
</dbReference>
<keyword evidence="4" id="KW-1185">Reference proteome</keyword>
<dbReference type="AlphaFoldDB" id="W4JRR3"/>
<gene>
    <name evidence="3" type="ORF">HETIRDRAFT_482307</name>
</gene>
<reference evidence="3 4" key="1">
    <citation type="journal article" date="2012" name="New Phytol.">
        <title>Insight into trade-off between wood decay and parasitism from the genome of a fungal forest pathogen.</title>
        <authorList>
            <person name="Olson A."/>
            <person name="Aerts A."/>
            <person name="Asiegbu F."/>
            <person name="Belbahri L."/>
            <person name="Bouzid O."/>
            <person name="Broberg A."/>
            <person name="Canback B."/>
            <person name="Coutinho P.M."/>
            <person name="Cullen D."/>
            <person name="Dalman K."/>
            <person name="Deflorio G."/>
            <person name="van Diepen L.T."/>
            <person name="Dunand C."/>
            <person name="Duplessis S."/>
            <person name="Durling M."/>
            <person name="Gonthier P."/>
            <person name="Grimwood J."/>
            <person name="Fossdal C.G."/>
            <person name="Hansson D."/>
            <person name="Henrissat B."/>
            <person name="Hietala A."/>
            <person name="Himmelstrand K."/>
            <person name="Hoffmeister D."/>
            <person name="Hogberg N."/>
            <person name="James T.Y."/>
            <person name="Karlsson M."/>
            <person name="Kohler A."/>
            <person name="Kues U."/>
            <person name="Lee Y.H."/>
            <person name="Lin Y.C."/>
            <person name="Lind M."/>
            <person name="Lindquist E."/>
            <person name="Lombard V."/>
            <person name="Lucas S."/>
            <person name="Lunden K."/>
            <person name="Morin E."/>
            <person name="Murat C."/>
            <person name="Park J."/>
            <person name="Raffaello T."/>
            <person name="Rouze P."/>
            <person name="Salamov A."/>
            <person name="Schmutz J."/>
            <person name="Solheim H."/>
            <person name="Stahlberg J."/>
            <person name="Velez H."/>
            <person name="de Vries R.P."/>
            <person name="Wiebenga A."/>
            <person name="Woodward S."/>
            <person name="Yakovlev I."/>
            <person name="Garbelotto M."/>
            <person name="Martin F."/>
            <person name="Grigoriev I.V."/>
            <person name="Stenlid J."/>
        </authorList>
    </citation>
    <scope>NUCLEOTIDE SEQUENCE [LARGE SCALE GENOMIC DNA]</scope>
    <source>
        <strain evidence="3 4">TC 32-1</strain>
    </source>
</reference>
<evidence type="ECO:0000313" key="4">
    <source>
        <dbReference type="Proteomes" id="UP000030671"/>
    </source>
</evidence>
<feature type="chain" id="PRO_5004843850" description="DUF5648 domain-containing protein" evidence="1">
    <location>
        <begin position="20"/>
        <end position="206"/>
    </location>
</feature>
<dbReference type="Proteomes" id="UP000030671">
    <property type="component" value="Unassembled WGS sequence"/>
</dbReference>
<keyword evidence="1" id="KW-0732">Signal</keyword>
<evidence type="ECO:0000259" key="2">
    <source>
        <dbReference type="Pfam" id="PF18885"/>
    </source>
</evidence>
<dbReference type="HOGENOM" id="CLU_093541_1_0_1"/>
<dbReference type="EMBL" id="KI925466">
    <property type="protein sequence ID" value="ETW75566.1"/>
    <property type="molecule type" value="Genomic_DNA"/>
</dbReference>
<evidence type="ECO:0000313" key="3">
    <source>
        <dbReference type="EMBL" id="ETW75566.1"/>
    </source>
</evidence>
<sequence>MKSFFSLFAVFLSLSQVNAIQPRKVENRGDEAQTTYCDDPYYAIPLYRGYSGSGTDHFYTTNGAEMENAVSKLGYAYEGEPGYVFGSYSSYTDTIPLYRVYSGSAVDHFYTTSASERDNAVEHLGYSDEGIAAYVYGSDICGAIPLYRTYSPGATDHFYTTSESERNNAVAHLGYNDEGIAAYVLPVPSDNVRSLPVLHALPIADT</sequence>
<organism evidence="3 4">
    <name type="scientific">Heterobasidion irregulare (strain TC 32-1)</name>
    <dbReference type="NCBI Taxonomy" id="747525"/>
    <lineage>
        <taxon>Eukaryota</taxon>
        <taxon>Fungi</taxon>
        <taxon>Dikarya</taxon>
        <taxon>Basidiomycota</taxon>
        <taxon>Agaricomycotina</taxon>
        <taxon>Agaricomycetes</taxon>
        <taxon>Russulales</taxon>
        <taxon>Bondarzewiaceae</taxon>
        <taxon>Heterobasidion</taxon>
        <taxon>Heterobasidion annosum species complex</taxon>
    </lineage>
</organism>
<dbReference type="InParanoid" id="W4JRR3"/>
<dbReference type="RefSeq" id="XP_009552965.1">
    <property type="nucleotide sequence ID" value="XM_009554670.1"/>
</dbReference>